<dbReference type="Proteomes" id="UP001139516">
    <property type="component" value="Unassembled WGS sequence"/>
</dbReference>
<comment type="similarity">
    <text evidence="1">Belongs to the UPF0065 (bug) family.</text>
</comment>
<evidence type="ECO:0000313" key="3">
    <source>
        <dbReference type="Proteomes" id="UP001139516"/>
    </source>
</evidence>
<organism evidence="2 3">
    <name type="scientific">Roseomonas acroporae</name>
    <dbReference type="NCBI Taxonomy" id="2937791"/>
    <lineage>
        <taxon>Bacteria</taxon>
        <taxon>Pseudomonadati</taxon>
        <taxon>Pseudomonadota</taxon>
        <taxon>Alphaproteobacteria</taxon>
        <taxon>Acetobacterales</taxon>
        <taxon>Roseomonadaceae</taxon>
        <taxon>Roseomonas</taxon>
    </lineage>
</organism>
<dbReference type="Gene3D" id="3.40.190.10">
    <property type="entry name" value="Periplasmic binding protein-like II"/>
    <property type="match status" value="1"/>
</dbReference>
<protein>
    <submittedName>
        <fullName evidence="2">Tripartite tricarboxylate transporter substrate binding protein</fullName>
    </submittedName>
</protein>
<name>A0A9X1Y7Q1_9PROT</name>
<gene>
    <name evidence="2" type="ORF">M0638_09645</name>
</gene>
<dbReference type="PANTHER" id="PTHR42928:SF5">
    <property type="entry name" value="BLR1237 PROTEIN"/>
    <property type="match status" value="1"/>
</dbReference>
<dbReference type="PANTHER" id="PTHR42928">
    <property type="entry name" value="TRICARBOXYLATE-BINDING PROTEIN"/>
    <property type="match status" value="1"/>
</dbReference>
<evidence type="ECO:0000313" key="2">
    <source>
        <dbReference type="EMBL" id="MCK8784645.1"/>
    </source>
</evidence>
<dbReference type="AlphaFoldDB" id="A0A9X1Y7Q1"/>
<proteinExistence type="inferred from homology"/>
<dbReference type="CDD" id="cd07012">
    <property type="entry name" value="PBP2_Bug_TTT"/>
    <property type="match status" value="1"/>
</dbReference>
<accession>A0A9X1Y7Q1</accession>
<comment type="caution">
    <text evidence="2">The sequence shown here is derived from an EMBL/GenBank/DDBJ whole genome shotgun (WGS) entry which is preliminary data.</text>
</comment>
<keyword evidence="3" id="KW-1185">Reference proteome</keyword>
<dbReference type="RefSeq" id="WP_248666771.1">
    <property type="nucleotide sequence ID" value="NZ_JALPRX010000036.1"/>
</dbReference>
<dbReference type="Gene3D" id="3.40.190.150">
    <property type="entry name" value="Bordetella uptake gene, domain 1"/>
    <property type="match status" value="1"/>
</dbReference>
<dbReference type="PIRSF" id="PIRSF017082">
    <property type="entry name" value="YflP"/>
    <property type="match status" value="1"/>
</dbReference>
<reference evidence="2" key="1">
    <citation type="submission" date="2022-04" db="EMBL/GenBank/DDBJ databases">
        <title>Roseomonas acroporae sp. nov., isolated from coral Acropora digitifera.</title>
        <authorList>
            <person name="Sun H."/>
        </authorList>
    </citation>
    <scope>NUCLEOTIDE SEQUENCE</scope>
    <source>
        <strain evidence="2">NAR14</strain>
    </source>
</reference>
<dbReference type="InterPro" id="IPR005064">
    <property type="entry name" value="BUG"/>
</dbReference>
<dbReference type="EMBL" id="JALPRX010000036">
    <property type="protein sequence ID" value="MCK8784645.1"/>
    <property type="molecule type" value="Genomic_DNA"/>
</dbReference>
<evidence type="ECO:0000256" key="1">
    <source>
        <dbReference type="ARBA" id="ARBA00006987"/>
    </source>
</evidence>
<dbReference type="InterPro" id="IPR042100">
    <property type="entry name" value="Bug_dom1"/>
</dbReference>
<sequence length="322" mass="34914">MIDTSRRAALLGAGAALLARPALSQGRFPDRPIRVIVPWPAGGASDATMRVLGEQAGKRLGQPIVVENKPGASGTLGAQQLANATRPDGYTLGQMPTSIFRIPVMSARPAYDPVNDFTWIIRLLGYSFGVVVRGDAPWKTFQEFLAYARAHPGEVTYGTPGVATLDVTMERIALEAGGIRWVHVPFRGAADNLQSLLSGNTTCAAESSGWADLVQDGRLRLLVTWGEQRMKRFPDVPTLREVGIDIVAPSPIGLAGPKGMDPAVVRILHDAFKEALFDPATLAVAERYDMPVMYADSEGYATFAREYYEQDSAMVRRMGLRL</sequence>
<dbReference type="Pfam" id="PF03401">
    <property type="entry name" value="TctC"/>
    <property type="match status" value="1"/>
</dbReference>